<evidence type="ECO:0000313" key="3">
    <source>
        <dbReference type="Proteomes" id="UP000033423"/>
    </source>
</evidence>
<sequence>GGAFNYVKFLNSINYLGPNDWRVPEIEELVSLCNKGGSTATASSTYCNGTAVNAGKWLEYQGFINVKQYYWSSGEVPAEIFGNPKDKVVIVIMNDGQIAISSKKCDYCYVWPVR</sequence>
<name>A0A0F3GNJ8_9BACT</name>
<accession>A0A0F3GNJ8</accession>
<reference evidence="2 3" key="1">
    <citation type="submission" date="2015-02" db="EMBL/GenBank/DDBJ databases">
        <title>Single-cell genomics of uncultivated deep-branching MTB reveals a conserved set of magnetosome genes.</title>
        <authorList>
            <person name="Kolinko S."/>
            <person name="Richter M."/>
            <person name="Glockner F.O."/>
            <person name="Brachmann A."/>
            <person name="Schuler D."/>
        </authorList>
    </citation>
    <scope>NUCLEOTIDE SEQUENCE [LARGE SCALE GENOMIC DNA]</scope>
    <source>
        <strain evidence="2">TM-1</strain>
    </source>
</reference>
<dbReference type="EMBL" id="LACI01001843">
    <property type="protein sequence ID" value="KJU83554.1"/>
    <property type="molecule type" value="Genomic_DNA"/>
</dbReference>
<evidence type="ECO:0000259" key="1">
    <source>
        <dbReference type="Pfam" id="PF07603"/>
    </source>
</evidence>
<dbReference type="InterPro" id="IPR011460">
    <property type="entry name" value="Lcl_C"/>
</dbReference>
<keyword evidence="3" id="KW-1185">Reference proteome</keyword>
<gene>
    <name evidence="2" type="ORF">MBAV_004252</name>
</gene>
<feature type="domain" description="Lcl C-terminal" evidence="1">
    <location>
        <begin position="3"/>
        <end position="114"/>
    </location>
</feature>
<protein>
    <submittedName>
        <fullName evidence="2">Protein containing DUF1566</fullName>
    </submittedName>
</protein>
<dbReference type="Pfam" id="PF07603">
    <property type="entry name" value="Lcl_C"/>
    <property type="match status" value="1"/>
</dbReference>
<dbReference type="AlphaFoldDB" id="A0A0F3GNJ8"/>
<evidence type="ECO:0000313" key="2">
    <source>
        <dbReference type="EMBL" id="KJU83554.1"/>
    </source>
</evidence>
<dbReference type="Proteomes" id="UP000033423">
    <property type="component" value="Unassembled WGS sequence"/>
</dbReference>
<organism evidence="2 3">
    <name type="scientific">Candidatus Magnetobacterium bavaricum</name>
    <dbReference type="NCBI Taxonomy" id="29290"/>
    <lineage>
        <taxon>Bacteria</taxon>
        <taxon>Pseudomonadati</taxon>
        <taxon>Nitrospirota</taxon>
        <taxon>Thermodesulfovibrionia</taxon>
        <taxon>Thermodesulfovibrionales</taxon>
        <taxon>Candidatus Magnetobacteriaceae</taxon>
        <taxon>Candidatus Magnetobacterium</taxon>
    </lineage>
</organism>
<comment type="caution">
    <text evidence="2">The sequence shown here is derived from an EMBL/GenBank/DDBJ whole genome shotgun (WGS) entry which is preliminary data.</text>
</comment>
<feature type="non-terminal residue" evidence="2">
    <location>
        <position position="1"/>
    </location>
</feature>
<proteinExistence type="predicted"/>